<sequence length="90" mass="10804">MPRVLTLQLKDFEIQVTLRNFLEIPYMEKVLKKKEGKGTRYILTPYLLKMVLTFFRILVLEHIILILMVKQFRSQDQCSKNQFTLLEQSL</sequence>
<reference evidence="2" key="1">
    <citation type="journal article" date="2015" name="Nature">
        <title>Complex archaea that bridge the gap between prokaryotes and eukaryotes.</title>
        <authorList>
            <person name="Spang A."/>
            <person name="Saw J.H."/>
            <person name="Jorgensen S.L."/>
            <person name="Zaremba-Niedzwiedzka K."/>
            <person name="Martijn J."/>
            <person name="Lind A.E."/>
            <person name="van Eijk R."/>
            <person name="Schleper C."/>
            <person name="Guy L."/>
            <person name="Ettema T.J."/>
        </authorList>
    </citation>
    <scope>NUCLEOTIDE SEQUENCE</scope>
</reference>
<gene>
    <name evidence="2" type="ORF">LCGC14_1054240</name>
</gene>
<keyword evidence="1" id="KW-1133">Transmembrane helix</keyword>
<evidence type="ECO:0000256" key="1">
    <source>
        <dbReference type="SAM" id="Phobius"/>
    </source>
</evidence>
<evidence type="ECO:0000313" key="2">
    <source>
        <dbReference type="EMBL" id="KKN08687.1"/>
    </source>
</evidence>
<protein>
    <submittedName>
        <fullName evidence="2">Uncharacterized protein</fullName>
    </submittedName>
</protein>
<accession>A0A0F9N9S3</accession>
<keyword evidence="1" id="KW-0472">Membrane</keyword>
<feature type="transmembrane region" description="Helical" evidence="1">
    <location>
        <begin position="46"/>
        <end position="69"/>
    </location>
</feature>
<name>A0A0F9N9S3_9ZZZZ</name>
<proteinExistence type="predicted"/>
<dbReference type="EMBL" id="LAZR01004426">
    <property type="protein sequence ID" value="KKN08687.1"/>
    <property type="molecule type" value="Genomic_DNA"/>
</dbReference>
<keyword evidence="1" id="KW-0812">Transmembrane</keyword>
<comment type="caution">
    <text evidence="2">The sequence shown here is derived from an EMBL/GenBank/DDBJ whole genome shotgun (WGS) entry which is preliminary data.</text>
</comment>
<organism evidence="2">
    <name type="scientific">marine sediment metagenome</name>
    <dbReference type="NCBI Taxonomy" id="412755"/>
    <lineage>
        <taxon>unclassified sequences</taxon>
        <taxon>metagenomes</taxon>
        <taxon>ecological metagenomes</taxon>
    </lineage>
</organism>
<dbReference type="AlphaFoldDB" id="A0A0F9N9S3"/>